<reference evidence="1" key="2">
    <citation type="submission" date="2023-05" db="EMBL/GenBank/DDBJ databases">
        <authorList>
            <consortium name="Lawrence Berkeley National Laboratory"/>
            <person name="Steindorff A."/>
            <person name="Hensen N."/>
            <person name="Bonometti L."/>
            <person name="Westerberg I."/>
            <person name="Brannstrom I.O."/>
            <person name="Guillou S."/>
            <person name="Cros-Aarteil S."/>
            <person name="Calhoun S."/>
            <person name="Haridas S."/>
            <person name="Kuo A."/>
            <person name="Mondo S."/>
            <person name="Pangilinan J."/>
            <person name="Riley R."/>
            <person name="Labutti K."/>
            <person name="Andreopoulos B."/>
            <person name="Lipzen A."/>
            <person name="Chen C."/>
            <person name="Yanf M."/>
            <person name="Daum C."/>
            <person name="Ng V."/>
            <person name="Clum A."/>
            <person name="Ohm R."/>
            <person name="Martin F."/>
            <person name="Silar P."/>
            <person name="Natvig D."/>
            <person name="Lalanne C."/>
            <person name="Gautier V."/>
            <person name="Ament-Velasquez S.L."/>
            <person name="Kruys A."/>
            <person name="Hutchinson M.I."/>
            <person name="Powell A.J."/>
            <person name="Barry K."/>
            <person name="Miller A.N."/>
            <person name="Grigoriev I.V."/>
            <person name="Debuchy R."/>
            <person name="Gladieux P."/>
            <person name="Thoren M.H."/>
            <person name="Johannesson H."/>
        </authorList>
    </citation>
    <scope>NUCLEOTIDE SEQUENCE</scope>
    <source>
        <strain evidence="1">CBS 538.74</strain>
    </source>
</reference>
<dbReference type="InterPro" id="IPR051678">
    <property type="entry name" value="AGP_Transferase"/>
</dbReference>
<dbReference type="SUPFAM" id="SSF56112">
    <property type="entry name" value="Protein kinase-like (PK-like)"/>
    <property type="match status" value="1"/>
</dbReference>
<reference evidence="1" key="1">
    <citation type="journal article" date="2023" name="Mol. Phylogenet. Evol.">
        <title>Genome-scale phylogeny and comparative genomics of the fungal order Sordariales.</title>
        <authorList>
            <person name="Hensen N."/>
            <person name="Bonometti L."/>
            <person name="Westerberg I."/>
            <person name="Brannstrom I.O."/>
            <person name="Guillou S."/>
            <person name="Cros-Aarteil S."/>
            <person name="Calhoun S."/>
            <person name="Haridas S."/>
            <person name="Kuo A."/>
            <person name="Mondo S."/>
            <person name="Pangilinan J."/>
            <person name="Riley R."/>
            <person name="LaButti K."/>
            <person name="Andreopoulos B."/>
            <person name="Lipzen A."/>
            <person name="Chen C."/>
            <person name="Yan M."/>
            <person name="Daum C."/>
            <person name="Ng V."/>
            <person name="Clum A."/>
            <person name="Steindorff A."/>
            <person name="Ohm R.A."/>
            <person name="Martin F."/>
            <person name="Silar P."/>
            <person name="Natvig D.O."/>
            <person name="Lalanne C."/>
            <person name="Gautier V."/>
            <person name="Ament-Velasquez S.L."/>
            <person name="Kruys A."/>
            <person name="Hutchinson M.I."/>
            <person name="Powell A.J."/>
            <person name="Barry K."/>
            <person name="Miller A.N."/>
            <person name="Grigoriev I.V."/>
            <person name="Debuchy R."/>
            <person name="Gladieux P."/>
            <person name="Hiltunen Thoren M."/>
            <person name="Johannesson H."/>
        </authorList>
    </citation>
    <scope>NUCLEOTIDE SEQUENCE</scope>
    <source>
        <strain evidence="1">CBS 538.74</strain>
    </source>
</reference>
<evidence type="ECO:0008006" key="3">
    <source>
        <dbReference type="Google" id="ProtNLM"/>
    </source>
</evidence>
<dbReference type="Proteomes" id="UP001302745">
    <property type="component" value="Unassembled WGS sequence"/>
</dbReference>
<protein>
    <recommendedName>
        <fullName evidence="3">Aminoglycoside phosphotransferase domain-containing protein</fullName>
    </recommendedName>
</protein>
<evidence type="ECO:0000313" key="2">
    <source>
        <dbReference type="Proteomes" id="UP001302745"/>
    </source>
</evidence>
<name>A0AAN6VPB6_9PEZI</name>
<dbReference type="InterPro" id="IPR011009">
    <property type="entry name" value="Kinase-like_dom_sf"/>
</dbReference>
<keyword evidence="2" id="KW-1185">Reference proteome</keyword>
<dbReference type="EMBL" id="MU856926">
    <property type="protein sequence ID" value="KAK4153916.1"/>
    <property type="molecule type" value="Genomic_DNA"/>
</dbReference>
<gene>
    <name evidence="1" type="ORF">C8A00DRAFT_33317</name>
</gene>
<accession>A0AAN6VPB6</accession>
<sequence length="520" mass="58121">MTRPIVFRYSQFNLDALLGLASGLRKQACTCDESKPPLAGSLNWVIFVSFGDSVEWVFRSPHSGRRAFLSEGYTSRTLASEVATLKYVKKYSSIPVPDIFAYSASRDNDIGVPYILMSKAPGHPLSRYDWLQPPDQPPPKCNLGKPARPLSDESKQKVMSQLGAIASQLSRLRFDKIGSLFQDGAGNYTVGECLSPALTWQGRDSLGRVDRGPYDDERAYLEALIAAYVSHAQELPLTPHAFFAPIPDPAEYANWASYRAAAARWNDFVAVGQKIDNSKNRLAFCIAARLMRDMMMPDQAIQDSTNGFPLGQPDLHLGNIFVDEDLNITCIIDWGSASSVPLAELLAASGQVLHICGPETTAETHLLTAAFRAGFERTTCSGNPRVVGSDTWARADMVRPFQRLVRMLSTRDYHDFAELYALACPRRLTGDDEPSRDIPSLFSERARRSENRQLLHELGADDLSRDDVERHERAAFGRPSPASTEKMAVARKLTLVSEMNERFVADRRLWQWIEHFMERP</sequence>
<dbReference type="PANTHER" id="PTHR21310:SF15">
    <property type="entry name" value="AMINOGLYCOSIDE PHOSPHOTRANSFERASE DOMAIN-CONTAINING PROTEIN"/>
    <property type="match status" value="1"/>
</dbReference>
<organism evidence="1 2">
    <name type="scientific">Chaetomidium leptoderma</name>
    <dbReference type="NCBI Taxonomy" id="669021"/>
    <lineage>
        <taxon>Eukaryota</taxon>
        <taxon>Fungi</taxon>
        <taxon>Dikarya</taxon>
        <taxon>Ascomycota</taxon>
        <taxon>Pezizomycotina</taxon>
        <taxon>Sordariomycetes</taxon>
        <taxon>Sordariomycetidae</taxon>
        <taxon>Sordariales</taxon>
        <taxon>Chaetomiaceae</taxon>
        <taxon>Chaetomidium</taxon>
    </lineage>
</organism>
<dbReference type="PANTHER" id="PTHR21310">
    <property type="entry name" value="AMINOGLYCOSIDE PHOSPHOTRANSFERASE-RELATED-RELATED"/>
    <property type="match status" value="1"/>
</dbReference>
<proteinExistence type="predicted"/>
<dbReference type="AlphaFoldDB" id="A0AAN6VPB6"/>
<comment type="caution">
    <text evidence="1">The sequence shown here is derived from an EMBL/GenBank/DDBJ whole genome shotgun (WGS) entry which is preliminary data.</text>
</comment>
<evidence type="ECO:0000313" key="1">
    <source>
        <dbReference type="EMBL" id="KAK4153916.1"/>
    </source>
</evidence>